<keyword evidence="3" id="KW-1185">Reference proteome</keyword>
<evidence type="ECO:0000313" key="3">
    <source>
        <dbReference type="Proteomes" id="UP000306918"/>
    </source>
</evidence>
<dbReference type="InterPro" id="IPR011473">
    <property type="entry name" value="DUF1579"/>
</dbReference>
<evidence type="ECO:0000256" key="1">
    <source>
        <dbReference type="SAM" id="SignalP"/>
    </source>
</evidence>
<dbReference type="OrthoDB" id="277821at2"/>
<proteinExistence type="predicted"/>
<sequence>MKKLVTMASAVLFIINSFTASAQQTQQDSMMKAWSAYMTPGDVHKMIAKWDGKWKEDLTFWMQPGAPPTKSTATCVNKMIMGGRYQQSTHSGVMMGQPFEGQGTLAWDNARKMFISTWIDNMGTGIMYMEGPWDNATKTATLKGKTTDPMTGKEMDVRQTFNVVNDNTQKLEMFMTQDGKEFKTMEIIFTRAK</sequence>
<feature type="signal peptide" evidence="1">
    <location>
        <begin position="1"/>
        <end position="22"/>
    </location>
</feature>
<evidence type="ECO:0000313" key="2">
    <source>
        <dbReference type="EMBL" id="THU41975.1"/>
    </source>
</evidence>
<comment type="caution">
    <text evidence="2">The sequence shown here is derived from an EMBL/GenBank/DDBJ whole genome shotgun (WGS) entry which is preliminary data.</text>
</comment>
<dbReference type="EMBL" id="STFF01000001">
    <property type="protein sequence ID" value="THU41975.1"/>
    <property type="molecule type" value="Genomic_DNA"/>
</dbReference>
<dbReference type="RefSeq" id="WP_136576462.1">
    <property type="nucleotide sequence ID" value="NZ_STFF01000001.1"/>
</dbReference>
<gene>
    <name evidence="2" type="ORF">FAM09_07690</name>
</gene>
<protein>
    <submittedName>
        <fullName evidence="2">DUF1579 domain-containing protein</fullName>
    </submittedName>
</protein>
<reference evidence="2 3" key="1">
    <citation type="submission" date="2019-04" db="EMBL/GenBank/DDBJ databases">
        <title>Niastella caeni sp. nov., isolated from activated sludge.</title>
        <authorList>
            <person name="Sheng M."/>
        </authorList>
    </citation>
    <scope>NUCLEOTIDE SEQUENCE [LARGE SCALE GENOMIC DNA]</scope>
    <source>
        <strain evidence="2 3">HX-2-15</strain>
    </source>
</reference>
<accession>A0A4S8I1Y1</accession>
<dbReference type="Pfam" id="PF07617">
    <property type="entry name" value="DUF1579"/>
    <property type="match status" value="1"/>
</dbReference>
<organism evidence="2 3">
    <name type="scientific">Niastella caeni</name>
    <dbReference type="NCBI Taxonomy" id="2569763"/>
    <lineage>
        <taxon>Bacteria</taxon>
        <taxon>Pseudomonadati</taxon>
        <taxon>Bacteroidota</taxon>
        <taxon>Chitinophagia</taxon>
        <taxon>Chitinophagales</taxon>
        <taxon>Chitinophagaceae</taxon>
        <taxon>Niastella</taxon>
    </lineage>
</organism>
<name>A0A4S8I1Y1_9BACT</name>
<dbReference type="Proteomes" id="UP000306918">
    <property type="component" value="Unassembled WGS sequence"/>
</dbReference>
<keyword evidence="1" id="KW-0732">Signal</keyword>
<dbReference type="AlphaFoldDB" id="A0A4S8I1Y1"/>
<feature type="chain" id="PRO_5020603118" evidence="1">
    <location>
        <begin position="23"/>
        <end position="193"/>
    </location>
</feature>